<sequence length="1350" mass="146100">MATVILSAAGAAIGGGLGGSVLGLSMAAVGRFAGAVIGRSIDQRLMGQGSDTVETGRVNRLRLTGTGEGETISQVYGRTRVAGQVIWATEFLETVRVSGGGGGKGAPSRPKTRSYSYSVSLAIALCEGEITRVGRIWADGLEVSREDLTLRVYTGSRDQLPDPKIEAVEGVGTVPAYRGTAYVVIEDLDLTPYGGRVPQFSFEVSRPAQEGVDVTEGDLVQAVRGVALLPGSGEYALATTVANMTYGYGARRAVNANSPSGKSDFTTSLDHLTGELPHAKATSLVVSWFGDDLRCGDCTIRPKVEQKTYDAGNMRWRVSGLSRAQAEEVPEDGAGQPIYGGTPTDQSVIEAILALTAAGREVMYYPFILMDQQVGNARPDPYSDAADQPVLPWRGRITTSKAPNQPGNTDGTAVAEAEVAAFFGTANAADFSIADPSTAPVNAPYSGGGVSSNENKAPVYTSATALLSYAGPTYSSPVQYSGPQEWSYRRFILHQAALCVAAGGVESFCIGSEMRGLTQIRGENNSFPAVAALIDLATEVRALLGPDVKIGYAADWSEYFGYQPQDGSGDRFFHLDALWADANIDFIGIDNYMPLSDWRSGTAHADAEAGWASIYDLEYLKSNVEGGEGYHWFYATDAAREAQTRTTITDAEHDEPWIWRYKDIRNWWQNLHHDRVGGVRSQTPTAWVPGSKPVRFTEYGCAAVDKATNHPNRFIDEKSSESLLPAFSEGKRDELIQFQYLKAVSDYWSASDNNPVSDIYEGPMIDMDHAYVWAWDMRPYPQFPNNQELWSDGANYTRGHWINGRVSARSLASVVGEVCARSGLEDIDVTQLYGLVRGYSVDQVGEARGTLQPLTLRYGFDAVERDGVLQFRMRDGGADYEIDPDSLVRDSEMDGLIEYTRGSDVELAGRVRLRFVEADGSFDVVAEEAILPDQATHAVSTSEFPLVMTRAEGRQTVERWLAEARTASDTLRLTLPPSQMCIGAGDVISIPEEGGQGHYRVDRTDQLSGAQKIEAVRVEADTYEVGEVPDTSASLRSFQPPSLVTPLFLDLPLLTGEETPHSPHVAAFGSPWPGNVAVYASDEDANYGLNTLIEAQSAVGVLETTLETAPSGRIDRGAAVQVRMLTGTLQSVSDLAFLGGANLCAVGDGTPDGWELVQFRDAELVDTDTYLLSLRLRGQLGTETSSEWPAGSYIVRLDGRARQIDMAEARRGLARYYRIGPATRPVDDPSYSAALLAFDGLGLRPLSPVHLRLNGTPGLDRTLTWVRRTRIDGDRWDTLEVPLGEESESYLVRVVQADAVQREEIVNSPDWTYTAAAQAADGLVGTYQIDVAQISAKFGQGRFATLDVPG</sequence>
<dbReference type="Pfam" id="PF23666">
    <property type="entry name" value="Rcc01698_C"/>
    <property type="match status" value="1"/>
</dbReference>
<evidence type="ECO:0000259" key="3">
    <source>
        <dbReference type="Pfam" id="PF23666"/>
    </source>
</evidence>
<dbReference type="RefSeq" id="WP_338551027.1">
    <property type="nucleotide sequence ID" value="NZ_CP146069.1"/>
</dbReference>
<evidence type="ECO:0000313" key="4">
    <source>
        <dbReference type="EMBL" id="WWR48208.1"/>
    </source>
</evidence>
<organism evidence="4 5">
    <name type="scientific">Roseovarius phycicola</name>
    <dbReference type="NCBI Taxonomy" id="3080976"/>
    <lineage>
        <taxon>Bacteria</taxon>
        <taxon>Pseudomonadati</taxon>
        <taxon>Pseudomonadota</taxon>
        <taxon>Alphaproteobacteria</taxon>
        <taxon>Rhodobacterales</taxon>
        <taxon>Roseobacteraceae</taxon>
        <taxon>Roseovarius</taxon>
    </lineage>
</organism>
<dbReference type="InterPro" id="IPR017853">
    <property type="entry name" value="GH"/>
</dbReference>
<dbReference type="InterPro" id="IPR025195">
    <property type="entry name" value="GTA_TIM_dom"/>
</dbReference>
<dbReference type="InterPro" id="IPR032876">
    <property type="entry name" value="J_dom"/>
</dbReference>
<feature type="domain" description="Rcc01698-like C-terminal" evidence="3">
    <location>
        <begin position="1098"/>
        <end position="1195"/>
    </location>
</feature>
<evidence type="ECO:0000313" key="5">
    <source>
        <dbReference type="Proteomes" id="UP001364156"/>
    </source>
</evidence>
<dbReference type="SUPFAM" id="SSF51445">
    <property type="entry name" value="(Trans)glycosidases"/>
    <property type="match status" value="1"/>
</dbReference>
<dbReference type="Pfam" id="PF13547">
    <property type="entry name" value="GTA_TIM"/>
    <property type="match status" value="1"/>
</dbReference>
<keyword evidence="4" id="KW-0378">Hydrolase</keyword>
<dbReference type="Proteomes" id="UP001364156">
    <property type="component" value="Chromosome"/>
</dbReference>
<dbReference type="CDD" id="cd19607">
    <property type="entry name" value="GTA_TIM-barrel-like"/>
    <property type="match status" value="1"/>
</dbReference>
<dbReference type="Pfam" id="PF13550">
    <property type="entry name" value="Phage-tail_3"/>
    <property type="match status" value="1"/>
</dbReference>
<dbReference type="GO" id="GO:0016787">
    <property type="term" value="F:hydrolase activity"/>
    <property type="evidence" value="ECO:0007669"/>
    <property type="project" value="UniProtKB-KW"/>
</dbReference>
<keyword evidence="5" id="KW-1185">Reference proteome</keyword>
<protein>
    <submittedName>
        <fullName evidence="4">Glycoside hydrolase/phage tail family protein</fullName>
    </submittedName>
</protein>
<feature type="domain" description="Tip attachment protein J" evidence="2">
    <location>
        <begin position="843"/>
        <end position="1004"/>
    </location>
</feature>
<proteinExistence type="predicted"/>
<evidence type="ECO:0000259" key="1">
    <source>
        <dbReference type="Pfam" id="PF13547"/>
    </source>
</evidence>
<evidence type="ECO:0000259" key="2">
    <source>
        <dbReference type="Pfam" id="PF13550"/>
    </source>
</evidence>
<feature type="domain" description="GTA TIM-barrel-like" evidence="1">
    <location>
        <begin position="486"/>
        <end position="784"/>
    </location>
</feature>
<gene>
    <name evidence="4" type="ORF">RZ517_08570</name>
</gene>
<dbReference type="EMBL" id="CP146069">
    <property type="protein sequence ID" value="WWR48208.1"/>
    <property type="molecule type" value="Genomic_DNA"/>
</dbReference>
<name>A0ABZ2HLM9_9RHOB</name>
<reference evidence="4 5" key="1">
    <citation type="submission" date="2023-10" db="EMBL/GenBank/DDBJ databases">
        <title>Roseovarius strain S88 nov., isolated from a marine algae.</title>
        <authorList>
            <person name="Lee M.W."/>
            <person name="Lee J.K."/>
            <person name="Kim J.M."/>
            <person name="Choi D.G."/>
            <person name="Baek J.H."/>
            <person name="Bayburt H."/>
            <person name="Jung J.J."/>
            <person name="Han D.M."/>
            <person name="Jeon C.O."/>
        </authorList>
    </citation>
    <scope>NUCLEOTIDE SEQUENCE [LARGE SCALE GENOMIC DNA]</scope>
    <source>
        <strain evidence="4 5">S88</strain>
    </source>
</reference>
<dbReference type="InterPro" id="IPR056490">
    <property type="entry name" value="Rcc01698_C"/>
</dbReference>
<accession>A0ABZ2HLM9</accession>
<dbReference type="Gene3D" id="3.20.20.80">
    <property type="entry name" value="Glycosidases"/>
    <property type="match status" value="2"/>
</dbReference>